<dbReference type="InterPro" id="IPR057244">
    <property type="entry name" value="GAIN_B"/>
</dbReference>
<feature type="domain" description="EGF-like" evidence="19">
    <location>
        <begin position="76"/>
        <end position="114"/>
    </location>
</feature>
<dbReference type="PROSITE" id="PS50026">
    <property type="entry name" value="EGF_3"/>
    <property type="match status" value="1"/>
</dbReference>
<evidence type="ECO:0000313" key="23">
    <source>
        <dbReference type="Proteomes" id="UP000694620"/>
    </source>
</evidence>
<evidence type="ECO:0000256" key="18">
    <source>
        <dbReference type="SAM" id="Phobius"/>
    </source>
</evidence>
<evidence type="ECO:0000259" key="21">
    <source>
        <dbReference type="PROSITE" id="PS50261"/>
    </source>
</evidence>
<dbReference type="PANTHER" id="PTHR12011">
    <property type="entry name" value="ADHESION G-PROTEIN COUPLED RECEPTOR"/>
    <property type="match status" value="1"/>
</dbReference>
<evidence type="ECO:0000256" key="15">
    <source>
        <dbReference type="ARBA" id="ARBA00023224"/>
    </source>
</evidence>
<feature type="transmembrane region" description="Helical" evidence="18">
    <location>
        <begin position="492"/>
        <end position="514"/>
    </location>
</feature>
<evidence type="ECO:0000256" key="2">
    <source>
        <dbReference type="ARBA" id="ARBA00007343"/>
    </source>
</evidence>
<dbReference type="Pfam" id="PF00002">
    <property type="entry name" value="7tm_2"/>
    <property type="match status" value="1"/>
</dbReference>
<dbReference type="Proteomes" id="UP000694620">
    <property type="component" value="Chromosome 17"/>
</dbReference>
<dbReference type="InterPro" id="IPR046338">
    <property type="entry name" value="GAIN_dom_sf"/>
</dbReference>
<dbReference type="GO" id="GO:0007189">
    <property type="term" value="P:adenylate cyclase-activating G protein-coupled receptor signaling pathway"/>
    <property type="evidence" value="ECO:0007669"/>
    <property type="project" value="TreeGrafter"/>
</dbReference>
<feature type="compositionally biased region" description="Low complexity" evidence="17">
    <location>
        <begin position="1"/>
        <end position="23"/>
    </location>
</feature>
<dbReference type="InterPro" id="IPR017981">
    <property type="entry name" value="GPCR_2-like_7TM"/>
</dbReference>
<dbReference type="PROSITE" id="PS50261">
    <property type="entry name" value="G_PROTEIN_RECEP_F2_4"/>
    <property type="match status" value="1"/>
</dbReference>
<keyword evidence="3" id="KW-1003">Cell membrane</keyword>
<dbReference type="GO" id="GO:0005886">
    <property type="term" value="C:plasma membrane"/>
    <property type="evidence" value="ECO:0007669"/>
    <property type="project" value="UniProtKB-SubCell"/>
</dbReference>
<protein>
    <submittedName>
        <fullName evidence="22">Uncharacterized protein</fullName>
    </submittedName>
</protein>
<dbReference type="SUPFAM" id="SSF57196">
    <property type="entry name" value="EGF/Laminin"/>
    <property type="match status" value="1"/>
</dbReference>
<comment type="similarity">
    <text evidence="2">Belongs to the G-protein coupled receptor 2 family. Adhesion G-protein coupled receptor (ADGR) subfamily.</text>
</comment>
<dbReference type="Pfam" id="PF07645">
    <property type="entry name" value="EGF_CA"/>
    <property type="match status" value="1"/>
</dbReference>
<evidence type="ECO:0000256" key="11">
    <source>
        <dbReference type="ARBA" id="ARBA00023136"/>
    </source>
</evidence>
<dbReference type="PRINTS" id="PR01128">
    <property type="entry name" value="EMR1HORMONER"/>
</dbReference>
<feature type="domain" description="GAIN-B" evidence="20">
    <location>
        <begin position="106"/>
        <end position="263"/>
    </location>
</feature>
<evidence type="ECO:0000256" key="8">
    <source>
        <dbReference type="ARBA" id="ARBA00022837"/>
    </source>
</evidence>
<evidence type="ECO:0000256" key="10">
    <source>
        <dbReference type="ARBA" id="ARBA00023040"/>
    </source>
</evidence>
<dbReference type="GO" id="GO:0007166">
    <property type="term" value="P:cell surface receptor signaling pathway"/>
    <property type="evidence" value="ECO:0007669"/>
    <property type="project" value="InterPro"/>
</dbReference>
<keyword evidence="11 18" id="KW-0472">Membrane</keyword>
<dbReference type="PANTHER" id="PTHR12011:SF469">
    <property type="entry name" value="ADHESION G PROTEIN-COUPLED RECEPTOR E1-RELATED"/>
    <property type="match status" value="1"/>
</dbReference>
<organism evidence="22 23">
    <name type="scientific">Erpetoichthys calabaricus</name>
    <name type="common">Rope fish</name>
    <name type="synonym">Calamoichthys calabaricus</name>
    <dbReference type="NCBI Taxonomy" id="27687"/>
    <lineage>
        <taxon>Eukaryota</taxon>
        <taxon>Metazoa</taxon>
        <taxon>Chordata</taxon>
        <taxon>Craniata</taxon>
        <taxon>Vertebrata</taxon>
        <taxon>Euteleostomi</taxon>
        <taxon>Actinopterygii</taxon>
        <taxon>Polypteriformes</taxon>
        <taxon>Polypteridae</taxon>
        <taxon>Erpetoichthys</taxon>
    </lineage>
</organism>
<evidence type="ECO:0000256" key="13">
    <source>
        <dbReference type="ARBA" id="ARBA00023170"/>
    </source>
</evidence>
<evidence type="ECO:0000256" key="16">
    <source>
        <dbReference type="PROSITE-ProRule" id="PRU00076"/>
    </source>
</evidence>
<reference evidence="22" key="3">
    <citation type="submission" date="2025-09" db="UniProtKB">
        <authorList>
            <consortium name="Ensembl"/>
        </authorList>
    </citation>
    <scope>IDENTIFICATION</scope>
</reference>
<dbReference type="InterPro" id="IPR017983">
    <property type="entry name" value="GPCR_2_secretin-like_CS"/>
</dbReference>
<evidence type="ECO:0000256" key="5">
    <source>
        <dbReference type="ARBA" id="ARBA00022692"/>
    </source>
</evidence>
<feature type="transmembrane region" description="Helical" evidence="18">
    <location>
        <begin position="270"/>
        <end position="293"/>
    </location>
</feature>
<dbReference type="PROSITE" id="PS50221">
    <property type="entry name" value="GAIN_B"/>
    <property type="match status" value="1"/>
</dbReference>
<reference evidence="22" key="1">
    <citation type="submission" date="2021-06" db="EMBL/GenBank/DDBJ databases">
        <authorList>
            <consortium name="Wellcome Sanger Institute Data Sharing"/>
        </authorList>
    </citation>
    <scope>NUCLEOTIDE SEQUENCE [LARGE SCALE GENOMIC DNA]</scope>
</reference>
<dbReference type="Ensembl" id="ENSECRT00000028753.1">
    <property type="protein sequence ID" value="ENSECRP00000028167.1"/>
    <property type="gene ID" value="ENSECRG00000019019.1"/>
</dbReference>
<evidence type="ECO:0000259" key="19">
    <source>
        <dbReference type="PROSITE" id="PS50026"/>
    </source>
</evidence>
<dbReference type="InterPro" id="IPR000742">
    <property type="entry name" value="EGF"/>
</dbReference>
<evidence type="ECO:0000256" key="17">
    <source>
        <dbReference type="SAM" id="MobiDB-lite"/>
    </source>
</evidence>
<keyword evidence="15" id="KW-0807">Transducer</keyword>
<dbReference type="Pfam" id="PF01825">
    <property type="entry name" value="GPS"/>
    <property type="match status" value="1"/>
</dbReference>
<keyword evidence="13" id="KW-0675">Receptor</keyword>
<proteinExistence type="inferred from homology"/>
<dbReference type="InterPro" id="IPR049883">
    <property type="entry name" value="NOTCH1_EGF-like"/>
</dbReference>
<dbReference type="PRINTS" id="PR00249">
    <property type="entry name" value="GPCRSECRETIN"/>
</dbReference>
<dbReference type="InterPro" id="IPR000832">
    <property type="entry name" value="GPCR_2_secretin-like"/>
</dbReference>
<keyword evidence="23" id="KW-1185">Reference proteome</keyword>
<evidence type="ECO:0000256" key="9">
    <source>
        <dbReference type="ARBA" id="ARBA00022989"/>
    </source>
</evidence>
<keyword evidence="14" id="KW-0325">Glycoprotein</keyword>
<dbReference type="PROSITE" id="PS01187">
    <property type="entry name" value="EGF_CA"/>
    <property type="match status" value="1"/>
</dbReference>
<dbReference type="FunFam" id="2.10.25.10:FF:000038">
    <property type="entry name" value="Fibrillin 2"/>
    <property type="match status" value="1"/>
</dbReference>
<dbReference type="GeneTree" id="ENSGT00940000163334"/>
<keyword evidence="8" id="KW-0106">Calcium</keyword>
<dbReference type="InterPro" id="IPR001881">
    <property type="entry name" value="EGF-like_Ca-bd_dom"/>
</dbReference>
<dbReference type="InterPro" id="IPR000203">
    <property type="entry name" value="GPS"/>
</dbReference>
<keyword evidence="10" id="KW-0297">G-protein coupled receptor</keyword>
<keyword evidence="7" id="KW-0677">Repeat</keyword>
<feature type="transmembrane region" description="Helical" evidence="18">
    <location>
        <begin position="381"/>
        <end position="400"/>
    </location>
</feature>
<dbReference type="Gene3D" id="1.20.1070.10">
    <property type="entry name" value="Rhodopsin 7-helix transmembrane proteins"/>
    <property type="match status" value="2"/>
</dbReference>
<name>A0A8C4T745_ERPCA</name>
<sequence>MPCASTPTGATTASARPATGTTTRRSRSLILNLSVEVRETRSTRRPPAWHLCALPLTHLSLSDFTSPPFPFLLPSDINECTEQRGLCGPNATCKNTIGNYSCSCQPGFRSTSGQQTFTANESSCQGNASLINASYRHAFCMTPAGPVTIGFSSYTGMELILNESFFNSSVSTSSAMKVNSPVVTATVSSRRQHNVTGPVKLTFHHKQLHWSNSVFCVYWKYQKYGSSWSPEGCEVVISNVSHTTCSCSHLTSFALIMAVNEQKIPDDSAFSIFSCVVVSTSLVCLALAILTFLFTRSIVDANKTVYLHLSLCLFGAHLLFLIGVEWTSNKTLCSVVAGLLHFLFLASFTWMSLGGLQLLLLVRNLRAVKYSSRKGLRRRHLLPVGYGAPALIVAVAAVVFSRGYGGERHCWLSHQRGFFWSFLGPSCPNPNLTPPYFSEVKDFRGLLWQLHVLSSLPFSVFFRRQLTFKSIAHFVIMGCSWAVGLHQELQVLRYLFVLLNGLQGFFIFLVYCLLNRQVNAGVRLSVCLIISVQELLQPCHPTDGDVGAGGDRNGESRR</sequence>
<comment type="subcellular location">
    <subcellularLocation>
        <location evidence="1">Cell membrane</location>
        <topology evidence="1">Multi-pass membrane protein</topology>
    </subcellularLocation>
</comment>
<dbReference type="InterPro" id="IPR000152">
    <property type="entry name" value="EGF-type_Asp/Asn_hydroxyl_site"/>
</dbReference>
<dbReference type="GO" id="GO:0005509">
    <property type="term" value="F:calcium ion binding"/>
    <property type="evidence" value="ECO:0007669"/>
    <property type="project" value="InterPro"/>
</dbReference>
<dbReference type="Gene3D" id="2.60.220.50">
    <property type="match status" value="1"/>
</dbReference>
<dbReference type="InterPro" id="IPR018097">
    <property type="entry name" value="EGF_Ca-bd_CS"/>
</dbReference>
<evidence type="ECO:0000256" key="4">
    <source>
        <dbReference type="ARBA" id="ARBA00022536"/>
    </source>
</evidence>
<keyword evidence="4 16" id="KW-0245">EGF-like domain</keyword>
<feature type="region of interest" description="Disordered" evidence="17">
    <location>
        <begin position="1"/>
        <end position="25"/>
    </location>
</feature>
<evidence type="ECO:0000313" key="22">
    <source>
        <dbReference type="Ensembl" id="ENSECRP00000028167.1"/>
    </source>
</evidence>
<feature type="domain" description="G-protein coupled receptors family 2 profile 2" evidence="21">
    <location>
        <begin position="270"/>
        <end position="515"/>
    </location>
</feature>
<evidence type="ECO:0000256" key="12">
    <source>
        <dbReference type="ARBA" id="ARBA00023157"/>
    </source>
</evidence>
<evidence type="ECO:0000259" key="20">
    <source>
        <dbReference type="PROSITE" id="PS50221"/>
    </source>
</evidence>
<dbReference type="CDD" id="cd00054">
    <property type="entry name" value="EGF_CA"/>
    <property type="match status" value="1"/>
</dbReference>
<evidence type="ECO:0000256" key="6">
    <source>
        <dbReference type="ARBA" id="ARBA00022729"/>
    </source>
</evidence>
<evidence type="ECO:0000256" key="1">
    <source>
        <dbReference type="ARBA" id="ARBA00004651"/>
    </source>
</evidence>
<keyword evidence="12" id="KW-1015">Disulfide bond</keyword>
<evidence type="ECO:0000256" key="3">
    <source>
        <dbReference type="ARBA" id="ARBA00022475"/>
    </source>
</evidence>
<evidence type="ECO:0000256" key="14">
    <source>
        <dbReference type="ARBA" id="ARBA00023180"/>
    </source>
</evidence>
<feature type="transmembrane region" description="Helical" evidence="18">
    <location>
        <begin position="336"/>
        <end position="360"/>
    </location>
</feature>
<keyword evidence="5 18" id="KW-0812">Transmembrane</keyword>
<feature type="transmembrane region" description="Helical" evidence="18">
    <location>
        <begin position="305"/>
        <end position="324"/>
    </location>
</feature>
<comment type="caution">
    <text evidence="16">Lacks conserved residue(s) required for the propagation of feature annotation.</text>
</comment>
<dbReference type="PROSITE" id="PS00650">
    <property type="entry name" value="G_PROTEIN_RECEP_F2_2"/>
    <property type="match status" value="1"/>
</dbReference>
<dbReference type="SMART" id="SM00303">
    <property type="entry name" value="GPS"/>
    <property type="match status" value="1"/>
</dbReference>
<keyword evidence="6" id="KW-0732">Signal</keyword>
<keyword evidence="9 18" id="KW-1133">Transmembrane helix</keyword>
<reference evidence="22" key="2">
    <citation type="submission" date="2025-08" db="UniProtKB">
        <authorList>
            <consortium name="Ensembl"/>
        </authorList>
    </citation>
    <scope>IDENTIFICATION</scope>
</reference>
<dbReference type="GO" id="GO:0004930">
    <property type="term" value="F:G protein-coupled receptor activity"/>
    <property type="evidence" value="ECO:0007669"/>
    <property type="project" value="UniProtKB-KW"/>
</dbReference>
<dbReference type="SMART" id="SM00179">
    <property type="entry name" value="EGF_CA"/>
    <property type="match status" value="1"/>
</dbReference>
<accession>A0A8C4T745</accession>
<dbReference type="InterPro" id="IPR001740">
    <property type="entry name" value="GPCR_2_EMR1-like_rcpt"/>
</dbReference>
<evidence type="ECO:0000256" key="7">
    <source>
        <dbReference type="ARBA" id="ARBA00022737"/>
    </source>
</evidence>
<dbReference type="PROSITE" id="PS00010">
    <property type="entry name" value="ASX_HYDROXYL"/>
    <property type="match status" value="1"/>
</dbReference>
<dbReference type="AlphaFoldDB" id="A0A8C4T745"/>